<evidence type="ECO:0000256" key="4">
    <source>
        <dbReference type="ARBA" id="ARBA00023136"/>
    </source>
</evidence>
<gene>
    <name evidence="6" type="ORF">HYPSUDRAFT_197853</name>
</gene>
<dbReference type="InterPro" id="IPR011989">
    <property type="entry name" value="ARM-like"/>
</dbReference>
<sequence>MDVPFHSSNAMSRAHYAIVRKVESAPSPQSADQDLFLEMRSIEGQLSHPKLSLEKCKECLIMLLYCSTSVTSGFLPIDAFEFAFHHAINLAQTGKRVDDKRIGYLFCAEIMPLDHDLRLMLINTLRKDLESDEIPRICLALDNLISSPTEDIIPAVQSRLHDLLSHDHAYVRRRALFAFRALSKYNNALLERIHKNVVKRLKDSDISVTQAALVVAESIPDDNTIVRRTNDILAAESAYINDTEQDILLSILKTLRSLRLFQSSIPVLFDILQEHSGQKNPTLHSKAVVLEIFLLFSHIDLPLFLSIERSKKISAIQCIRHFLPSHNPNDVHLFMSCLECIDVSAWAGTTPDKAAALDGLEFERIMQLLNSVDELLRKKTLRIIKRVDSAILDGHVAALLRNAAAEPTALEAVILRTMEVRLVQYREDGGEYAREILEILRKIDEAVPEPCIFKGAIEAILTELRNPQTSGFVTACATHIITVLSEADVPLGPTALIVATALATEFSGTVSTSPVQVLSGLATRVRVCPAIVQEPCIIAMLRVRAECEEVPSEVIEAITTLSQTARRSIRSRCTEFLEYSQHIDQLLKIIRQAESPSLPDFLVSLQRHKNENTFRLPVTTPQISRTSSRASAHASNSLRYAAYATPEAIPPLRTRKAPKSATSAYGSPARTLSSFTDASNVSTSPTISAGQLALAAGFEELHLQPLPTGNLLDPTGQIDTMTSKPDLISLDNPFEEEHPHPLGASEFIEREGNFEDTWNQRLQRLEGHHLRVISSDVLPFIGELKVLVISNENTPHTKPPRPIAFRLRESEDDSCLWRLRCVDGGVGEHMQSILNA</sequence>
<keyword evidence="3" id="KW-0653">Protein transport</keyword>
<dbReference type="Pfam" id="PF01602">
    <property type="entry name" value="Adaptin_N"/>
    <property type="match status" value="1"/>
</dbReference>
<dbReference type="AlphaFoldDB" id="A0A0D2PGM7"/>
<dbReference type="Gene3D" id="1.25.10.10">
    <property type="entry name" value="Leucine-rich Repeat Variant"/>
    <property type="match status" value="1"/>
</dbReference>
<dbReference type="OrthoDB" id="29308at2759"/>
<keyword evidence="4" id="KW-0472">Membrane</keyword>
<name>A0A0D2PGM7_HYPSF</name>
<dbReference type="PANTHER" id="PTHR22780">
    <property type="entry name" value="ADAPTIN, ALPHA/GAMMA/EPSILON"/>
    <property type="match status" value="1"/>
</dbReference>
<evidence type="ECO:0000256" key="2">
    <source>
        <dbReference type="ARBA" id="ARBA00022448"/>
    </source>
</evidence>
<evidence type="ECO:0000313" key="7">
    <source>
        <dbReference type="Proteomes" id="UP000054270"/>
    </source>
</evidence>
<dbReference type="STRING" id="945553.A0A0D2PGM7"/>
<dbReference type="InterPro" id="IPR016024">
    <property type="entry name" value="ARM-type_fold"/>
</dbReference>
<dbReference type="InterPro" id="IPR002553">
    <property type="entry name" value="Clathrin/coatomer_adapt-like_N"/>
</dbReference>
<dbReference type="SUPFAM" id="SSF48371">
    <property type="entry name" value="ARM repeat"/>
    <property type="match status" value="1"/>
</dbReference>
<keyword evidence="7" id="KW-1185">Reference proteome</keyword>
<evidence type="ECO:0000259" key="5">
    <source>
        <dbReference type="Pfam" id="PF01602"/>
    </source>
</evidence>
<evidence type="ECO:0000256" key="1">
    <source>
        <dbReference type="ARBA" id="ARBA00004308"/>
    </source>
</evidence>
<evidence type="ECO:0000256" key="3">
    <source>
        <dbReference type="ARBA" id="ARBA00022927"/>
    </source>
</evidence>
<accession>A0A0D2PGM7</accession>
<protein>
    <recommendedName>
        <fullName evidence="5">Clathrin/coatomer adaptor adaptin-like N-terminal domain-containing protein</fullName>
    </recommendedName>
</protein>
<dbReference type="GO" id="GO:0016192">
    <property type="term" value="P:vesicle-mediated transport"/>
    <property type="evidence" value="ECO:0007669"/>
    <property type="project" value="InterPro"/>
</dbReference>
<proteinExistence type="predicted"/>
<evidence type="ECO:0000313" key="6">
    <source>
        <dbReference type="EMBL" id="KJA27676.1"/>
    </source>
</evidence>
<keyword evidence="2" id="KW-0813">Transport</keyword>
<dbReference type="GO" id="GO:0006886">
    <property type="term" value="P:intracellular protein transport"/>
    <property type="evidence" value="ECO:0007669"/>
    <property type="project" value="InterPro"/>
</dbReference>
<dbReference type="OMA" id="IGYLFCA"/>
<dbReference type="EMBL" id="KN817523">
    <property type="protein sequence ID" value="KJA27676.1"/>
    <property type="molecule type" value="Genomic_DNA"/>
</dbReference>
<reference evidence="7" key="1">
    <citation type="submission" date="2014-04" db="EMBL/GenBank/DDBJ databases">
        <title>Evolutionary Origins and Diversification of the Mycorrhizal Mutualists.</title>
        <authorList>
            <consortium name="DOE Joint Genome Institute"/>
            <consortium name="Mycorrhizal Genomics Consortium"/>
            <person name="Kohler A."/>
            <person name="Kuo A."/>
            <person name="Nagy L.G."/>
            <person name="Floudas D."/>
            <person name="Copeland A."/>
            <person name="Barry K.W."/>
            <person name="Cichocki N."/>
            <person name="Veneault-Fourrey C."/>
            <person name="LaButti K."/>
            <person name="Lindquist E.A."/>
            <person name="Lipzen A."/>
            <person name="Lundell T."/>
            <person name="Morin E."/>
            <person name="Murat C."/>
            <person name="Riley R."/>
            <person name="Ohm R."/>
            <person name="Sun H."/>
            <person name="Tunlid A."/>
            <person name="Henrissat B."/>
            <person name="Grigoriev I.V."/>
            <person name="Hibbett D.S."/>
            <person name="Martin F."/>
        </authorList>
    </citation>
    <scope>NUCLEOTIDE SEQUENCE [LARGE SCALE GENOMIC DNA]</scope>
    <source>
        <strain evidence="7">FD-334 SS-4</strain>
    </source>
</reference>
<feature type="domain" description="Clathrin/coatomer adaptor adaptin-like N-terminal" evidence="5">
    <location>
        <begin position="79"/>
        <end position="300"/>
    </location>
</feature>
<dbReference type="GO" id="GO:0012505">
    <property type="term" value="C:endomembrane system"/>
    <property type="evidence" value="ECO:0007669"/>
    <property type="project" value="UniProtKB-SubCell"/>
</dbReference>
<organism evidence="6 7">
    <name type="scientific">Hypholoma sublateritium (strain FD-334 SS-4)</name>
    <dbReference type="NCBI Taxonomy" id="945553"/>
    <lineage>
        <taxon>Eukaryota</taxon>
        <taxon>Fungi</taxon>
        <taxon>Dikarya</taxon>
        <taxon>Basidiomycota</taxon>
        <taxon>Agaricomycotina</taxon>
        <taxon>Agaricomycetes</taxon>
        <taxon>Agaricomycetidae</taxon>
        <taxon>Agaricales</taxon>
        <taxon>Agaricineae</taxon>
        <taxon>Strophariaceae</taxon>
        <taxon>Hypholoma</taxon>
    </lineage>
</organism>
<dbReference type="GO" id="GO:0030117">
    <property type="term" value="C:membrane coat"/>
    <property type="evidence" value="ECO:0007669"/>
    <property type="project" value="InterPro"/>
</dbReference>
<dbReference type="InterPro" id="IPR050840">
    <property type="entry name" value="Adaptor_Complx_Large_Subunit"/>
</dbReference>
<dbReference type="Proteomes" id="UP000054270">
    <property type="component" value="Unassembled WGS sequence"/>
</dbReference>
<comment type="subcellular location">
    <subcellularLocation>
        <location evidence="1">Endomembrane system</location>
    </subcellularLocation>
</comment>